<dbReference type="Proteomes" id="UP000184474">
    <property type="component" value="Unassembled WGS sequence"/>
</dbReference>
<evidence type="ECO:0000313" key="2">
    <source>
        <dbReference type="Proteomes" id="UP000184474"/>
    </source>
</evidence>
<protein>
    <recommendedName>
        <fullName evidence="3">YbbR-like protein</fullName>
    </recommendedName>
</protein>
<name>A0A1M6WAQ3_REIAG</name>
<dbReference type="STRING" id="156994.SAMN04488028_11123"/>
<dbReference type="InterPro" id="IPR053154">
    <property type="entry name" value="c-di-AMP_regulator"/>
</dbReference>
<sequence length="317" mass="36253">MSLFRFFAPGLKENWKVVLLSILGATTFWFFNAMNKSYSTRLDYPIAYEFNQDSVVVVDPLVKNVKIVVTSGGWNLLRKTLRINATPILVPLDNPTEIRFLTRSSLVPMISEQLDGLKLTYVVTDTLFFNIQEKVTKKLAIQVDSINIPLKDSYRLTSRIRIANDSATFSGPKSYMDSLDQSVLIRFTDKNIDSNFDEELGYQLDKIVKSTQKETNVKFDVARFLYKDITIPIEFLHFPEDSSAVASQSDIKIYYTINENFEDEVSESDFSVTVDYTMMNDRDSTITPILMYAHDKALDIVLALDKLSVEFPPASFR</sequence>
<evidence type="ECO:0008006" key="3">
    <source>
        <dbReference type="Google" id="ProtNLM"/>
    </source>
</evidence>
<reference evidence="2" key="1">
    <citation type="submission" date="2016-11" db="EMBL/GenBank/DDBJ databases">
        <authorList>
            <person name="Varghese N."/>
            <person name="Submissions S."/>
        </authorList>
    </citation>
    <scope>NUCLEOTIDE SEQUENCE [LARGE SCALE GENOMIC DNA]</scope>
    <source>
        <strain evidence="2">DSM 26134</strain>
    </source>
</reference>
<dbReference type="RefSeq" id="WP_073125345.1">
    <property type="nucleotide sequence ID" value="NZ_FRAA01000011.1"/>
</dbReference>
<dbReference type="EMBL" id="FRAA01000011">
    <property type="protein sequence ID" value="SHK90814.1"/>
    <property type="molecule type" value="Genomic_DNA"/>
</dbReference>
<gene>
    <name evidence="1" type="ORF">SAMN04488028_11123</name>
</gene>
<dbReference type="AlphaFoldDB" id="A0A1M6WAQ3"/>
<dbReference type="PANTHER" id="PTHR37804:SF1">
    <property type="entry name" value="CDAA REGULATORY PROTEIN CDAR"/>
    <property type="match status" value="1"/>
</dbReference>
<organism evidence="1 2">
    <name type="scientific">Reichenbachiella agariperforans</name>
    <dbReference type="NCBI Taxonomy" id="156994"/>
    <lineage>
        <taxon>Bacteria</taxon>
        <taxon>Pseudomonadati</taxon>
        <taxon>Bacteroidota</taxon>
        <taxon>Cytophagia</taxon>
        <taxon>Cytophagales</taxon>
        <taxon>Reichenbachiellaceae</taxon>
        <taxon>Reichenbachiella</taxon>
    </lineage>
</organism>
<accession>A0A1M6WAQ3</accession>
<evidence type="ECO:0000313" key="1">
    <source>
        <dbReference type="EMBL" id="SHK90814.1"/>
    </source>
</evidence>
<dbReference type="PANTHER" id="PTHR37804">
    <property type="entry name" value="CDAA REGULATORY PROTEIN CDAR"/>
    <property type="match status" value="1"/>
</dbReference>
<proteinExistence type="predicted"/>
<keyword evidence="2" id="KW-1185">Reference proteome</keyword>